<evidence type="ECO:0000256" key="8">
    <source>
        <dbReference type="ARBA" id="ARBA00022490"/>
    </source>
</evidence>
<evidence type="ECO:0000256" key="13">
    <source>
        <dbReference type="ARBA" id="ARBA00023102"/>
    </source>
</evidence>
<protein>
    <recommendedName>
        <fullName evidence="15">Histidine biosynthesis bifunctional protein HisIE</fullName>
    </recommendedName>
    <domain>
        <recommendedName>
            <fullName evidence="15">Phosphoribosyl-AMP cyclohydrolase</fullName>
            <shortName evidence="15">PRA-CH</shortName>
            <ecNumber evidence="15">3.5.4.19</ecNumber>
        </recommendedName>
    </domain>
    <domain>
        <recommendedName>
            <fullName evidence="15">Phosphoribosyl-ATP pyrophosphatase</fullName>
            <shortName evidence="15">PRA-PH</shortName>
            <ecNumber evidence="15">3.6.1.31</ecNumber>
        </recommendedName>
    </domain>
</protein>
<dbReference type="InterPro" id="IPR021130">
    <property type="entry name" value="PRib-ATP_PPHydrolase-like"/>
</dbReference>
<dbReference type="FunFam" id="3.10.20.810:FF:000001">
    <property type="entry name" value="Histidine biosynthesis bifunctional protein HisIE"/>
    <property type="match status" value="1"/>
</dbReference>
<comment type="catalytic activity">
    <reaction evidence="2 15">
        <text>1-(5-phospho-beta-D-ribosyl)-ATP + H2O = 1-(5-phospho-beta-D-ribosyl)-5'-AMP + diphosphate + H(+)</text>
        <dbReference type="Rhea" id="RHEA:22828"/>
        <dbReference type="ChEBI" id="CHEBI:15377"/>
        <dbReference type="ChEBI" id="CHEBI:15378"/>
        <dbReference type="ChEBI" id="CHEBI:33019"/>
        <dbReference type="ChEBI" id="CHEBI:59457"/>
        <dbReference type="ChEBI" id="CHEBI:73183"/>
        <dbReference type="EC" id="3.6.1.31"/>
    </reaction>
</comment>
<evidence type="ECO:0000256" key="4">
    <source>
        <dbReference type="ARBA" id="ARBA00005169"/>
    </source>
</evidence>
<evidence type="ECO:0000313" key="17">
    <source>
        <dbReference type="EMBL" id="TQS82897.1"/>
    </source>
</evidence>
<comment type="similarity">
    <text evidence="7 15">In the N-terminal section; belongs to the PRA-CH family.</text>
</comment>
<keyword evidence="13 15" id="KW-0368">Histidine biosynthesis</keyword>
<keyword evidence="10 15" id="KW-0547">Nucleotide-binding</keyword>
<dbReference type="OMA" id="ERSCFHQ"/>
<evidence type="ECO:0000256" key="7">
    <source>
        <dbReference type="ARBA" id="ARBA00008299"/>
    </source>
</evidence>
<feature type="region of interest" description="Phosphoribosyl-AMP cyclohydrolase" evidence="15">
    <location>
        <begin position="1"/>
        <end position="111"/>
    </location>
</feature>
<evidence type="ECO:0000256" key="2">
    <source>
        <dbReference type="ARBA" id="ARBA00001460"/>
    </source>
</evidence>
<evidence type="ECO:0000256" key="9">
    <source>
        <dbReference type="ARBA" id="ARBA00022605"/>
    </source>
</evidence>
<feature type="domain" description="Phosphoribosyl-AMP cyclohydrolase" evidence="16">
    <location>
        <begin position="25"/>
        <end position="97"/>
    </location>
</feature>
<dbReference type="Pfam" id="PF01502">
    <property type="entry name" value="PRA-CH"/>
    <property type="match status" value="1"/>
</dbReference>
<dbReference type="GO" id="GO:0004635">
    <property type="term" value="F:phosphoribosyl-AMP cyclohydrolase activity"/>
    <property type="evidence" value="ECO:0007669"/>
    <property type="project" value="UniProtKB-UniRule"/>
</dbReference>
<dbReference type="NCBIfam" id="TIGR03188">
    <property type="entry name" value="histidine_hisI"/>
    <property type="match status" value="1"/>
</dbReference>
<dbReference type="SUPFAM" id="SSF141734">
    <property type="entry name" value="HisI-like"/>
    <property type="match status" value="1"/>
</dbReference>
<comment type="caution">
    <text evidence="17">The sequence shown here is derived from an EMBL/GenBank/DDBJ whole genome shotgun (WGS) entry which is preliminary data.</text>
</comment>
<keyword evidence="9 15" id="KW-0028">Amino-acid biosynthesis</keyword>
<evidence type="ECO:0000256" key="15">
    <source>
        <dbReference type="HAMAP-Rule" id="MF_01019"/>
    </source>
</evidence>
<gene>
    <name evidence="15" type="primary">hisI</name>
    <name evidence="15" type="synonym">hisIE</name>
    <name evidence="17" type="ORF">A3207_02840</name>
</gene>
<evidence type="ECO:0000256" key="14">
    <source>
        <dbReference type="ARBA" id="ARBA00023268"/>
    </source>
</evidence>
<dbReference type="GeneID" id="41323835"/>
<comment type="subcellular location">
    <subcellularLocation>
        <location evidence="3 15">Cytoplasm</location>
    </subcellularLocation>
</comment>
<feature type="region of interest" description="Phosphoribosyl-ATP pyrophosphohydrolase" evidence="15">
    <location>
        <begin position="112"/>
        <end position="203"/>
    </location>
</feature>
<comment type="pathway">
    <text evidence="4 15">Amino-acid biosynthesis; L-histidine biosynthesis; L-histidine from 5-phospho-alpha-D-ribose 1-diphosphate: step 3/9.</text>
</comment>
<dbReference type="InterPro" id="IPR002496">
    <property type="entry name" value="PRib_AMP_CycHydrolase_dom"/>
</dbReference>
<dbReference type="HAMAP" id="MF_01021">
    <property type="entry name" value="HisI"/>
    <property type="match status" value="1"/>
</dbReference>
<dbReference type="EC" id="3.5.4.19" evidence="15"/>
<dbReference type="PANTHER" id="PTHR42945">
    <property type="entry name" value="HISTIDINE BIOSYNTHESIS BIFUNCTIONAL PROTEIN"/>
    <property type="match status" value="1"/>
</dbReference>
<evidence type="ECO:0000256" key="3">
    <source>
        <dbReference type="ARBA" id="ARBA00004496"/>
    </source>
</evidence>
<dbReference type="InterPro" id="IPR038019">
    <property type="entry name" value="PRib_AMP_CycHydrolase_sf"/>
</dbReference>
<evidence type="ECO:0000259" key="16">
    <source>
        <dbReference type="Pfam" id="PF01502"/>
    </source>
</evidence>
<evidence type="ECO:0000256" key="1">
    <source>
        <dbReference type="ARBA" id="ARBA00000024"/>
    </source>
</evidence>
<proteinExistence type="inferred from homology"/>
<name>A0A8J8PG32_9ARCH</name>
<keyword evidence="8 15" id="KW-0963">Cytoplasm</keyword>
<evidence type="ECO:0000256" key="11">
    <source>
        <dbReference type="ARBA" id="ARBA00022801"/>
    </source>
</evidence>
<keyword evidence="12 15" id="KW-0067">ATP-binding</keyword>
<dbReference type="InterPro" id="IPR026660">
    <property type="entry name" value="PRA-CH"/>
</dbReference>
<organism evidence="17 18">
    <name type="scientific">Candidatus Methanomassiliicoccus intestinalis</name>
    <dbReference type="NCBI Taxonomy" id="1406512"/>
    <lineage>
        <taxon>Archaea</taxon>
        <taxon>Methanobacteriati</taxon>
        <taxon>Thermoplasmatota</taxon>
        <taxon>Thermoplasmata</taxon>
        <taxon>Methanomassiliicoccales</taxon>
        <taxon>Methanomassiliicoccaceae</taxon>
        <taxon>Methanomassiliicoccus</taxon>
    </lineage>
</organism>
<dbReference type="GO" id="GO:0005737">
    <property type="term" value="C:cytoplasm"/>
    <property type="evidence" value="ECO:0007669"/>
    <property type="project" value="UniProtKB-SubCell"/>
</dbReference>
<dbReference type="InterPro" id="IPR023019">
    <property type="entry name" value="His_synth_HisIE"/>
</dbReference>
<comment type="pathway">
    <text evidence="5 15">Amino-acid biosynthesis; L-histidine biosynthesis; L-histidine from 5-phospho-alpha-D-ribose 1-diphosphate: step 2/9.</text>
</comment>
<dbReference type="UniPathway" id="UPA00031">
    <property type="reaction ID" value="UER00007"/>
</dbReference>
<dbReference type="NCBIfam" id="NF000768">
    <property type="entry name" value="PRK00051.1"/>
    <property type="match status" value="1"/>
</dbReference>
<dbReference type="AlphaFoldDB" id="A0A8J8PG32"/>
<dbReference type="CDD" id="cd11534">
    <property type="entry name" value="NTP-PPase_HisIE_like"/>
    <property type="match status" value="1"/>
</dbReference>
<dbReference type="NCBIfam" id="NF002747">
    <property type="entry name" value="PRK02759.1"/>
    <property type="match status" value="1"/>
</dbReference>
<reference evidence="17" key="1">
    <citation type="submission" date="2016-03" db="EMBL/GenBank/DDBJ databases">
        <authorList>
            <person name="Borrel G."/>
            <person name="Mccann A."/>
            <person name="O'Toole P.W."/>
        </authorList>
    </citation>
    <scope>NUCLEOTIDE SEQUENCE</scope>
    <source>
        <strain evidence="17">183</strain>
    </source>
</reference>
<evidence type="ECO:0000256" key="6">
    <source>
        <dbReference type="ARBA" id="ARBA00007731"/>
    </source>
</evidence>
<evidence type="ECO:0000256" key="5">
    <source>
        <dbReference type="ARBA" id="ARBA00005204"/>
    </source>
</evidence>
<dbReference type="EC" id="3.6.1.31" evidence="15"/>
<dbReference type="GO" id="GO:0004636">
    <property type="term" value="F:phosphoribosyl-ATP diphosphatase activity"/>
    <property type="evidence" value="ECO:0007669"/>
    <property type="project" value="UniProtKB-UniRule"/>
</dbReference>
<comment type="similarity">
    <text evidence="6 15">In the C-terminal section; belongs to the PRA-PH family.</text>
</comment>
<dbReference type="SUPFAM" id="SSF101386">
    <property type="entry name" value="all-alpha NTP pyrophosphatases"/>
    <property type="match status" value="1"/>
</dbReference>
<dbReference type="GO" id="GO:0005524">
    <property type="term" value="F:ATP binding"/>
    <property type="evidence" value="ECO:0007669"/>
    <property type="project" value="UniProtKB-KW"/>
</dbReference>
<dbReference type="GO" id="GO:0000105">
    <property type="term" value="P:L-histidine biosynthetic process"/>
    <property type="evidence" value="ECO:0007669"/>
    <property type="project" value="UniProtKB-UniRule"/>
</dbReference>
<evidence type="ECO:0000256" key="10">
    <source>
        <dbReference type="ARBA" id="ARBA00022741"/>
    </source>
</evidence>
<accession>A0A8J8PG32</accession>
<dbReference type="RefSeq" id="WP_020449301.1">
    <property type="nucleotide sequence ID" value="NZ_CAYAXV010000005.1"/>
</dbReference>
<comment type="catalytic activity">
    <reaction evidence="1 15">
        <text>1-(5-phospho-beta-D-ribosyl)-5'-AMP + H2O = 1-(5-phospho-beta-D-ribosyl)-5-[(5-phospho-beta-D-ribosylamino)methylideneamino]imidazole-4-carboxamide</text>
        <dbReference type="Rhea" id="RHEA:20049"/>
        <dbReference type="ChEBI" id="CHEBI:15377"/>
        <dbReference type="ChEBI" id="CHEBI:58435"/>
        <dbReference type="ChEBI" id="CHEBI:59457"/>
        <dbReference type="EC" id="3.5.4.19"/>
    </reaction>
</comment>
<dbReference type="PANTHER" id="PTHR42945:SF1">
    <property type="entry name" value="HISTIDINE BIOSYNTHESIS BIFUNCTIONAL PROTEIN HIS7"/>
    <property type="match status" value="1"/>
</dbReference>
<dbReference type="EMBL" id="LVVT01000014">
    <property type="protein sequence ID" value="TQS82897.1"/>
    <property type="molecule type" value="Genomic_DNA"/>
</dbReference>
<evidence type="ECO:0000313" key="18">
    <source>
        <dbReference type="Proteomes" id="UP000752814"/>
    </source>
</evidence>
<dbReference type="Proteomes" id="UP000752814">
    <property type="component" value="Unassembled WGS sequence"/>
</dbReference>
<dbReference type="InterPro" id="IPR008179">
    <property type="entry name" value="HisE"/>
</dbReference>
<keyword evidence="11 15" id="KW-0378">Hydrolase</keyword>
<keyword evidence="14 15" id="KW-0511">Multifunctional enzyme</keyword>
<sequence>MKLTYDSNGLIPVVVQDYLTNEVLMVAWANEEAYEKMLTTGKTHFWSRSRQKLWMKGETSGNVQNIVSIQTDCDADTLLVKVKQTGNACHLDKPSCFDEVLYGSTEKTAAIIPELVRVIHDRKENPKEGSYTNALLNDEDKVLKKVIEEAGEVAIAGKGKDRDAQIWEAADLIYHQLVMYEYLGLPMDEVFGKLTRRHGGSKE</sequence>
<dbReference type="HAMAP" id="MF_01019">
    <property type="entry name" value="HisIE"/>
    <property type="match status" value="1"/>
</dbReference>
<evidence type="ECO:0000256" key="12">
    <source>
        <dbReference type="ARBA" id="ARBA00022840"/>
    </source>
</evidence>
<dbReference type="Gene3D" id="3.10.20.810">
    <property type="entry name" value="Phosphoribosyl-AMP cyclohydrolase"/>
    <property type="match status" value="1"/>
</dbReference>
<dbReference type="Gene3D" id="1.10.287.1080">
    <property type="entry name" value="MazG-like"/>
    <property type="match status" value="1"/>
</dbReference>
<dbReference type="Pfam" id="PF01503">
    <property type="entry name" value="PRA-PH"/>
    <property type="match status" value="1"/>
</dbReference>
<dbReference type="HAMAP" id="MF_01020">
    <property type="entry name" value="HisE"/>
    <property type="match status" value="1"/>
</dbReference>